<proteinExistence type="predicted"/>
<protein>
    <submittedName>
        <fullName evidence="1">Uncharacterized protein</fullName>
    </submittedName>
</protein>
<dbReference type="VEuPathDB" id="FungiDB:A1Q1_07798"/>
<name>J6F230_TRIAS</name>
<dbReference type="Proteomes" id="UP000002748">
    <property type="component" value="Unassembled WGS sequence"/>
</dbReference>
<dbReference type="RefSeq" id="XP_014182285.1">
    <property type="nucleotide sequence ID" value="XM_014326810.1"/>
</dbReference>
<dbReference type="AlphaFoldDB" id="J6F230"/>
<accession>J6F230</accession>
<dbReference type="EMBL" id="ALBS01000077">
    <property type="protein sequence ID" value="EJT51004.1"/>
    <property type="molecule type" value="Genomic_DNA"/>
</dbReference>
<sequence length="95" mass="11009">MAPLPIPSEITGERRRRISQTYTHLHNELDKDMEALRADYRRTHYFSARAIQGALKMVDEIEQGKRAVLHKLQQEEMDNHLTSKLITTSVVEHVG</sequence>
<organism evidence="1 2">
    <name type="scientific">Trichosporon asahii var. asahii (strain ATCC 90039 / CBS 2479 / JCM 2466 / KCTC 7840 / NBRC 103889/ NCYC 2677 / UAMH 7654)</name>
    <name type="common">Yeast</name>
    <dbReference type="NCBI Taxonomy" id="1186058"/>
    <lineage>
        <taxon>Eukaryota</taxon>
        <taxon>Fungi</taxon>
        <taxon>Dikarya</taxon>
        <taxon>Basidiomycota</taxon>
        <taxon>Agaricomycotina</taxon>
        <taxon>Tremellomycetes</taxon>
        <taxon>Trichosporonales</taxon>
        <taxon>Trichosporonaceae</taxon>
        <taxon>Trichosporon</taxon>
    </lineage>
</organism>
<dbReference type="HOGENOM" id="CLU_2374272_0_0_1"/>
<evidence type="ECO:0000313" key="2">
    <source>
        <dbReference type="Proteomes" id="UP000002748"/>
    </source>
</evidence>
<gene>
    <name evidence="1" type="ORF">A1Q1_07798</name>
</gene>
<dbReference type="KEGG" id="tasa:A1Q1_07798"/>
<comment type="caution">
    <text evidence="1">The sequence shown here is derived from an EMBL/GenBank/DDBJ whole genome shotgun (WGS) entry which is preliminary data.</text>
</comment>
<reference evidence="1 2" key="1">
    <citation type="journal article" date="2012" name="Eukaryot. Cell">
        <title>Draft genome sequence of CBS 2479, the standard type strain of Trichosporon asahii.</title>
        <authorList>
            <person name="Yang R.Y."/>
            <person name="Li H.T."/>
            <person name="Zhu H."/>
            <person name="Zhou G.P."/>
            <person name="Wang M."/>
            <person name="Wang L."/>
        </authorList>
    </citation>
    <scope>NUCLEOTIDE SEQUENCE [LARGE SCALE GENOMIC DNA]</scope>
    <source>
        <strain evidence="2">ATCC 90039 / CBS 2479 / JCM 2466 / KCTC 7840 / NCYC 2677 / UAMH 7654</strain>
    </source>
</reference>
<dbReference type="GeneID" id="25991310"/>
<evidence type="ECO:0000313" key="1">
    <source>
        <dbReference type="EMBL" id="EJT51004.1"/>
    </source>
</evidence>